<dbReference type="PANTHER" id="PTHR42961:SF2">
    <property type="entry name" value="IRON-SULFUR PROTEIN NUBPL"/>
    <property type="match status" value="1"/>
</dbReference>
<sequence>MEPLEVLAKSKLSGKKTIAVMSAKGGVGKSLISALLSLAISSSNPTTLIDLDIHTMAVTKLFGLENKLHEVTKRGIEPFTIGNLGVISLGGVVKDKYVILSGSNNRSVMESLIAYSVINDVVVFDLPPGLGDEVLLLEHLTDFVPVVVTTPSKVSVKVVEYLVRYLTEKRKRPHLVVNMAYYDCEGGKKVRPFGDERAVNELVKKYGLEYTELPIDPLLEDYIGRIDKYDGVVKQKVIELARDLLKPRRDERS</sequence>
<keyword evidence="4" id="KW-1185">Reference proteome</keyword>
<dbReference type="InterPro" id="IPR044304">
    <property type="entry name" value="NUBPL-like"/>
</dbReference>
<dbReference type="GO" id="GO:0051539">
    <property type="term" value="F:4 iron, 4 sulfur cluster binding"/>
    <property type="evidence" value="ECO:0007669"/>
    <property type="project" value="TreeGrafter"/>
</dbReference>
<dbReference type="GO" id="GO:0005524">
    <property type="term" value="F:ATP binding"/>
    <property type="evidence" value="ECO:0007669"/>
    <property type="project" value="UniProtKB-KW"/>
</dbReference>
<name>A0A650CPK4_9CREN</name>
<evidence type="ECO:0000313" key="4">
    <source>
        <dbReference type="Proteomes" id="UP000423396"/>
    </source>
</evidence>
<evidence type="ECO:0000256" key="1">
    <source>
        <dbReference type="ARBA" id="ARBA00022741"/>
    </source>
</evidence>
<evidence type="ECO:0000256" key="2">
    <source>
        <dbReference type="ARBA" id="ARBA00022840"/>
    </source>
</evidence>
<evidence type="ECO:0000313" key="3">
    <source>
        <dbReference type="EMBL" id="QGR19718.1"/>
    </source>
</evidence>
<accession>A0A650CPK4</accession>
<protein>
    <submittedName>
        <fullName evidence="3">P-loop NTPase</fullName>
    </submittedName>
</protein>
<keyword evidence="2" id="KW-0067">ATP-binding</keyword>
<dbReference type="SUPFAM" id="SSF52540">
    <property type="entry name" value="P-loop containing nucleoside triphosphate hydrolases"/>
    <property type="match status" value="1"/>
</dbReference>
<dbReference type="OrthoDB" id="85513at2157"/>
<dbReference type="KEGG" id="sazo:D1868_06730"/>
<reference evidence="3 4" key="1">
    <citation type="submission" date="2019-10" db="EMBL/GenBank/DDBJ databases">
        <title>Genome Sequences from Six Type Strain Members of the Archaeal Family Sulfolobaceae: Acidianus ambivalens, Acidianus infernus, Metallosphaera prunae, Stygiolobus azoricus, Sulfolobus metallicus, and Sulfurisphaera ohwakuensis.</title>
        <authorList>
            <person name="Counts J.A."/>
            <person name="Kelly R.M."/>
        </authorList>
    </citation>
    <scope>NUCLEOTIDE SEQUENCE [LARGE SCALE GENOMIC DNA]</scope>
    <source>
        <strain evidence="3 4">FC6</strain>
    </source>
</reference>
<keyword evidence="1" id="KW-0547">Nucleotide-binding</keyword>
<gene>
    <name evidence="3" type="ORF">D1868_06730</name>
</gene>
<dbReference type="InterPro" id="IPR033756">
    <property type="entry name" value="YlxH/NBP35"/>
</dbReference>
<proteinExistence type="predicted"/>
<dbReference type="InterPro" id="IPR027417">
    <property type="entry name" value="P-loop_NTPase"/>
</dbReference>
<dbReference type="Gene3D" id="3.40.50.300">
    <property type="entry name" value="P-loop containing nucleotide triphosphate hydrolases"/>
    <property type="match status" value="1"/>
</dbReference>
<dbReference type="AlphaFoldDB" id="A0A650CPK4"/>
<dbReference type="GeneID" id="42798751"/>
<dbReference type="EMBL" id="CP045483">
    <property type="protein sequence ID" value="QGR19718.1"/>
    <property type="molecule type" value="Genomic_DNA"/>
</dbReference>
<organism evidence="3 4">
    <name type="scientific">Stygiolobus azoricus</name>
    <dbReference type="NCBI Taxonomy" id="41675"/>
    <lineage>
        <taxon>Archaea</taxon>
        <taxon>Thermoproteota</taxon>
        <taxon>Thermoprotei</taxon>
        <taxon>Sulfolobales</taxon>
        <taxon>Sulfolobaceae</taxon>
        <taxon>Stygiolobus</taxon>
    </lineage>
</organism>
<dbReference type="PANTHER" id="PTHR42961">
    <property type="entry name" value="IRON-SULFUR PROTEIN NUBPL"/>
    <property type="match status" value="1"/>
</dbReference>
<dbReference type="RefSeq" id="WP_156006769.1">
    <property type="nucleotide sequence ID" value="NZ_CP045483.1"/>
</dbReference>
<dbReference type="Proteomes" id="UP000423396">
    <property type="component" value="Chromosome"/>
</dbReference>
<dbReference type="GO" id="GO:0016226">
    <property type="term" value="P:iron-sulfur cluster assembly"/>
    <property type="evidence" value="ECO:0007669"/>
    <property type="project" value="InterPro"/>
</dbReference>
<dbReference type="Pfam" id="PF10609">
    <property type="entry name" value="ParA"/>
    <property type="match status" value="1"/>
</dbReference>